<protein>
    <submittedName>
        <fullName evidence="2">Uncharacterized protein</fullName>
    </submittedName>
</protein>
<accession>A0A0B5D8M7</accession>
<sequence>MTFMTAIRGDGPGRPRLAGPADPVPGTWIFVQRAPARNSMITSMPSLVAATVGGGGRGNGPWS</sequence>
<dbReference type="Proteomes" id="UP000031526">
    <property type="component" value="Chromosome"/>
</dbReference>
<proteinExistence type="predicted"/>
<reference evidence="4" key="1">
    <citation type="submission" date="2014-09" db="EMBL/GenBank/DDBJ databases">
        <title>Sequence of the Streptomyces nodosus genome.</title>
        <authorList>
            <person name="Sweeney P."/>
            <person name="Stephens N."/>
            <person name="Murphy C."/>
            <person name="Caffrey P."/>
        </authorList>
    </citation>
    <scope>NUCLEOTIDE SEQUENCE [LARGE SCALE GENOMIC DNA]</scope>
    <source>
        <strain evidence="4">ATCC 14899</strain>
    </source>
</reference>
<reference evidence="2 4" key="2">
    <citation type="journal article" date="2016" name="Appl. Microbiol. Biotechnol.">
        <title>Exploiting the genome sequence of Streptomyces nodosus for enhanced antibiotic production.</title>
        <authorList>
            <person name="Sweeney P."/>
            <person name="Murphy C.D."/>
            <person name="Caffrey P."/>
        </authorList>
    </citation>
    <scope>NUCLEOTIDE SEQUENCE [LARGE SCALE GENOMIC DNA]</scope>
    <source>
        <strain evidence="2 4">ATCC 14899</strain>
    </source>
</reference>
<evidence type="ECO:0000256" key="1">
    <source>
        <dbReference type="SAM" id="MobiDB-lite"/>
    </source>
</evidence>
<keyword evidence="4" id="KW-1185">Reference proteome</keyword>
<dbReference type="KEGG" id="snq:CP978_05970"/>
<dbReference type="EMBL" id="CP009313">
    <property type="protein sequence ID" value="AJE39559.1"/>
    <property type="molecule type" value="Genomic_DNA"/>
</dbReference>
<evidence type="ECO:0000313" key="5">
    <source>
        <dbReference type="Proteomes" id="UP000325763"/>
    </source>
</evidence>
<evidence type="ECO:0000313" key="3">
    <source>
        <dbReference type="EMBL" id="QEV38142.1"/>
    </source>
</evidence>
<gene>
    <name evidence="3" type="ORF">CP978_05970</name>
    <name evidence="2" type="ORF">SNOD_05635</name>
</gene>
<feature type="region of interest" description="Disordered" evidence="1">
    <location>
        <begin position="1"/>
        <end position="21"/>
    </location>
</feature>
<dbReference type="HOGENOM" id="CLU_2884087_0_0_11"/>
<dbReference type="STRING" id="40318.SNOD_05635"/>
<name>A0A0B5D8M7_9ACTN</name>
<reference evidence="3 5" key="3">
    <citation type="submission" date="2017-09" db="EMBL/GenBank/DDBJ databases">
        <title>Streptomyces genome completion.</title>
        <authorList>
            <person name="Lee N."/>
            <person name="Cho B.-K."/>
        </authorList>
    </citation>
    <scope>NUCLEOTIDE SEQUENCE [LARGE SCALE GENOMIC DNA]</scope>
    <source>
        <strain evidence="3 5">ATCC 14899</strain>
    </source>
</reference>
<dbReference type="AlphaFoldDB" id="A0A0B5D8M7"/>
<dbReference type="EMBL" id="CP023747">
    <property type="protein sequence ID" value="QEV38142.1"/>
    <property type="molecule type" value="Genomic_DNA"/>
</dbReference>
<evidence type="ECO:0000313" key="2">
    <source>
        <dbReference type="EMBL" id="AJE39559.1"/>
    </source>
</evidence>
<evidence type="ECO:0000313" key="4">
    <source>
        <dbReference type="Proteomes" id="UP000031526"/>
    </source>
</evidence>
<dbReference type="Proteomes" id="UP000325763">
    <property type="component" value="Chromosome"/>
</dbReference>
<organism evidence="2 4">
    <name type="scientific">Streptomyces nodosus</name>
    <dbReference type="NCBI Taxonomy" id="40318"/>
    <lineage>
        <taxon>Bacteria</taxon>
        <taxon>Bacillati</taxon>
        <taxon>Actinomycetota</taxon>
        <taxon>Actinomycetes</taxon>
        <taxon>Kitasatosporales</taxon>
        <taxon>Streptomycetaceae</taxon>
        <taxon>Streptomyces</taxon>
    </lineage>
</organism>